<dbReference type="EMBL" id="CAJNOU010001895">
    <property type="protein sequence ID" value="CAF1266168.1"/>
    <property type="molecule type" value="Genomic_DNA"/>
</dbReference>
<evidence type="ECO:0000256" key="1">
    <source>
        <dbReference type="SAM" id="MobiDB-lite"/>
    </source>
</evidence>
<feature type="compositionally biased region" description="Acidic residues" evidence="1">
    <location>
        <begin position="56"/>
        <end position="72"/>
    </location>
</feature>
<dbReference type="Proteomes" id="UP000663889">
    <property type="component" value="Unassembled WGS sequence"/>
</dbReference>
<evidence type="ECO:0000313" key="3">
    <source>
        <dbReference type="Proteomes" id="UP000663889"/>
    </source>
</evidence>
<proteinExistence type="predicted"/>
<protein>
    <submittedName>
        <fullName evidence="2">Uncharacterized protein</fullName>
    </submittedName>
</protein>
<dbReference type="AlphaFoldDB" id="A0A815B6X1"/>
<sequence length="176" mass="20989">MNEIGTVKTNQKRLYEFEQNFSSKRSKYDEQYDSSTTDTESIYSSSDTEKSKIEQNDDDDDDDDSDIEDFEDNSTISTDQSRYNPVVFNKTILQQKQCLSRHSKKLLKQFKYFYEHSKRKPIESTTTIDDNINQRKKLRWELRNTFNRNDLFKEGYAVLSDESFPFYSLCYMVSIK</sequence>
<feature type="compositionally biased region" description="Polar residues" evidence="1">
    <location>
        <begin position="33"/>
        <end position="46"/>
    </location>
</feature>
<reference evidence="2" key="1">
    <citation type="submission" date="2021-02" db="EMBL/GenBank/DDBJ databases">
        <authorList>
            <person name="Nowell W R."/>
        </authorList>
    </citation>
    <scope>NUCLEOTIDE SEQUENCE</scope>
</reference>
<organism evidence="2 3">
    <name type="scientific">Rotaria sordida</name>
    <dbReference type="NCBI Taxonomy" id="392033"/>
    <lineage>
        <taxon>Eukaryota</taxon>
        <taxon>Metazoa</taxon>
        <taxon>Spiralia</taxon>
        <taxon>Gnathifera</taxon>
        <taxon>Rotifera</taxon>
        <taxon>Eurotatoria</taxon>
        <taxon>Bdelloidea</taxon>
        <taxon>Philodinida</taxon>
        <taxon>Philodinidae</taxon>
        <taxon>Rotaria</taxon>
    </lineage>
</organism>
<accession>A0A815B6X1</accession>
<feature type="region of interest" description="Disordered" evidence="1">
    <location>
        <begin position="24"/>
        <end position="78"/>
    </location>
</feature>
<comment type="caution">
    <text evidence="2">The sequence shown here is derived from an EMBL/GenBank/DDBJ whole genome shotgun (WGS) entry which is preliminary data.</text>
</comment>
<evidence type="ECO:0000313" key="2">
    <source>
        <dbReference type="EMBL" id="CAF1266168.1"/>
    </source>
</evidence>
<gene>
    <name evidence="2" type="ORF">SEV965_LOCUS24503</name>
</gene>
<name>A0A815B6X1_9BILA</name>